<dbReference type="PANTHER" id="PTHR43382">
    <property type="entry name" value="PROLYL-TRNA SYNTHETASE"/>
    <property type="match status" value="1"/>
</dbReference>
<dbReference type="SUPFAM" id="SSF55681">
    <property type="entry name" value="Class II aaRS and biotin synthetases"/>
    <property type="match status" value="1"/>
</dbReference>
<dbReference type="GO" id="GO:0004827">
    <property type="term" value="F:proline-tRNA ligase activity"/>
    <property type="evidence" value="ECO:0007669"/>
    <property type="project" value="UniProtKB-EC"/>
</dbReference>
<dbReference type="PANTHER" id="PTHR43382:SF2">
    <property type="entry name" value="BIFUNCTIONAL GLUTAMATE_PROLINE--TRNA LIGASE"/>
    <property type="match status" value="1"/>
</dbReference>
<protein>
    <recommendedName>
        <fullName evidence="2">proline--tRNA ligase</fullName>
        <ecNumber evidence="2">6.1.1.15</ecNumber>
    </recommendedName>
    <alternativeName>
        <fullName evidence="8">Prolyl-tRNA synthetase</fullName>
    </alternativeName>
</protein>
<dbReference type="InterPro" id="IPR016061">
    <property type="entry name" value="Pro-tRNA_ligase_II_C"/>
</dbReference>
<dbReference type="InterPro" id="IPR036621">
    <property type="entry name" value="Anticodon-bd_dom_sf"/>
</dbReference>
<keyword evidence="5" id="KW-0067">ATP-binding</keyword>
<dbReference type="Proteomes" id="UP000268093">
    <property type="component" value="Unassembled WGS sequence"/>
</dbReference>
<dbReference type="GO" id="GO:0005737">
    <property type="term" value="C:cytoplasm"/>
    <property type="evidence" value="ECO:0007669"/>
    <property type="project" value="InterPro"/>
</dbReference>
<dbReference type="InterPro" id="IPR036754">
    <property type="entry name" value="YbaK/aa-tRNA-synt-asso_dom_sf"/>
</dbReference>
<dbReference type="GO" id="GO:0002161">
    <property type="term" value="F:aminoacyl-tRNA deacylase activity"/>
    <property type="evidence" value="ECO:0007669"/>
    <property type="project" value="InterPro"/>
</dbReference>
<dbReference type="InterPro" id="IPR002314">
    <property type="entry name" value="aa-tRNA-synt_IIb"/>
</dbReference>
<evidence type="ECO:0000256" key="8">
    <source>
        <dbReference type="ARBA" id="ARBA00029731"/>
    </source>
</evidence>
<dbReference type="GO" id="GO:0005524">
    <property type="term" value="F:ATP binding"/>
    <property type="evidence" value="ECO:0007669"/>
    <property type="project" value="UniProtKB-KW"/>
</dbReference>
<dbReference type="Gene3D" id="3.30.110.30">
    <property type="entry name" value="C-terminal domain of ProRS"/>
    <property type="match status" value="1"/>
</dbReference>
<dbReference type="HAMAP" id="MF_01571">
    <property type="entry name" value="Pro_tRNA_synth_type3"/>
    <property type="match status" value="1"/>
</dbReference>
<dbReference type="FunFam" id="3.40.50.800:FF:000005">
    <property type="entry name" value="bifunctional glutamate/proline--tRNA ligase"/>
    <property type="match status" value="1"/>
</dbReference>
<accession>A0A433DAX7</accession>
<dbReference type="AlphaFoldDB" id="A0A433DAX7"/>
<dbReference type="InterPro" id="IPR006195">
    <property type="entry name" value="aa-tRNA-synth_II"/>
</dbReference>
<proteinExistence type="inferred from homology"/>
<comment type="similarity">
    <text evidence="1">Belongs to the class-II aminoacyl-tRNA synthetase family.</text>
</comment>
<dbReference type="InterPro" id="IPR017449">
    <property type="entry name" value="Pro-tRNA_synth_II"/>
</dbReference>
<dbReference type="CDD" id="cd00778">
    <property type="entry name" value="ProRS_core_arch_euk"/>
    <property type="match status" value="1"/>
</dbReference>
<dbReference type="InterPro" id="IPR004499">
    <property type="entry name" value="Pro-tRNA-ligase_IIa_arc-type"/>
</dbReference>
<dbReference type="OrthoDB" id="1350766at2759"/>
<evidence type="ECO:0000256" key="7">
    <source>
        <dbReference type="ARBA" id="ARBA00023146"/>
    </source>
</evidence>
<gene>
    <name evidence="11" type="ORF">BC936DRAFT_145104</name>
</gene>
<dbReference type="InterPro" id="IPR002316">
    <property type="entry name" value="Pro-tRNA-ligase_IIa"/>
</dbReference>
<dbReference type="Pfam" id="PF04073">
    <property type="entry name" value="tRNA_edit"/>
    <property type="match status" value="1"/>
</dbReference>
<evidence type="ECO:0000256" key="6">
    <source>
        <dbReference type="ARBA" id="ARBA00022917"/>
    </source>
</evidence>
<dbReference type="Gene3D" id="3.90.960.10">
    <property type="entry name" value="YbaK/aminoacyl-tRNA synthetase-associated domain"/>
    <property type="match status" value="1"/>
</dbReference>
<keyword evidence="3" id="KW-0436">Ligase</keyword>
<dbReference type="InterPro" id="IPR004154">
    <property type="entry name" value="Anticodon-bd"/>
</dbReference>
<organism evidence="11 12">
    <name type="scientific">Jimgerdemannia flammicorona</name>
    <dbReference type="NCBI Taxonomy" id="994334"/>
    <lineage>
        <taxon>Eukaryota</taxon>
        <taxon>Fungi</taxon>
        <taxon>Fungi incertae sedis</taxon>
        <taxon>Mucoromycota</taxon>
        <taxon>Mucoromycotina</taxon>
        <taxon>Endogonomycetes</taxon>
        <taxon>Endogonales</taxon>
        <taxon>Endogonaceae</taxon>
        <taxon>Jimgerdemannia</taxon>
    </lineage>
</organism>
<dbReference type="Pfam" id="PF00587">
    <property type="entry name" value="tRNA-synt_2b"/>
    <property type="match status" value="1"/>
</dbReference>
<evidence type="ECO:0000256" key="2">
    <source>
        <dbReference type="ARBA" id="ARBA00012831"/>
    </source>
</evidence>
<dbReference type="InterPro" id="IPR045864">
    <property type="entry name" value="aa-tRNA-synth_II/BPL/LPL"/>
</dbReference>
<dbReference type="FunFam" id="3.30.110.30:FF:000001">
    <property type="entry name" value="Bifunctional glutamate/proline--tRNA ligase"/>
    <property type="match status" value="1"/>
</dbReference>
<evidence type="ECO:0000313" key="12">
    <source>
        <dbReference type="Proteomes" id="UP000268093"/>
    </source>
</evidence>
<evidence type="ECO:0000259" key="10">
    <source>
        <dbReference type="PROSITE" id="PS50862"/>
    </source>
</evidence>
<dbReference type="SMART" id="SM00946">
    <property type="entry name" value="ProRS-C_1"/>
    <property type="match status" value="1"/>
</dbReference>
<dbReference type="InterPro" id="IPR033721">
    <property type="entry name" value="ProRS_core_arch_euk"/>
</dbReference>
<dbReference type="NCBIfam" id="TIGR00408">
    <property type="entry name" value="proS_fam_I"/>
    <property type="match status" value="1"/>
</dbReference>
<evidence type="ECO:0000256" key="3">
    <source>
        <dbReference type="ARBA" id="ARBA00022598"/>
    </source>
</evidence>
<dbReference type="PRINTS" id="PR01046">
    <property type="entry name" value="TRNASYNTHPRO"/>
</dbReference>
<dbReference type="EMBL" id="RBNI01003856">
    <property type="protein sequence ID" value="RUP47987.1"/>
    <property type="molecule type" value="Genomic_DNA"/>
</dbReference>
<dbReference type="Pfam" id="PF03129">
    <property type="entry name" value="HGTP_anticodon"/>
    <property type="match status" value="1"/>
</dbReference>
<keyword evidence="7" id="KW-0030">Aminoacyl-tRNA synthetase</keyword>
<dbReference type="EC" id="6.1.1.15" evidence="2"/>
<evidence type="ECO:0000256" key="9">
    <source>
        <dbReference type="ARBA" id="ARBA00047671"/>
    </source>
</evidence>
<dbReference type="SUPFAM" id="SSF52954">
    <property type="entry name" value="Class II aaRS ABD-related"/>
    <property type="match status" value="1"/>
</dbReference>
<comment type="caution">
    <text evidence="11">The sequence shown here is derived from an EMBL/GenBank/DDBJ whole genome shotgun (WGS) entry which is preliminary data.</text>
</comment>
<comment type="catalytic activity">
    <reaction evidence="9">
        <text>tRNA(Pro) + L-proline + ATP = L-prolyl-tRNA(Pro) + AMP + diphosphate</text>
        <dbReference type="Rhea" id="RHEA:14305"/>
        <dbReference type="Rhea" id="RHEA-COMP:9700"/>
        <dbReference type="Rhea" id="RHEA-COMP:9702"/>
        <dbReference type="ChEBI" id="CHEBI:30616"/>
        <dbReference type="ChEBI" id="CHEBI:33019"/>
        <dbReference type="ChEBI" id="CHEBI:60039"/>
        <dbReference type="ChEBI" id="CHEBI:78442"/>
        <dbReference type="ChEBI" id="CHEBI:78532"/>
        <dbReference type="ChEBI" id="CHEBI:456215"/>
        <dbReference type="EC" id="6.1.1.15"/>
    </reaction>
</comment>
<dbReference type="SUPFAM" id="SSF55826">
    <property type="entry name" value="YbaK/ProRS associated domain"/>
    <property type="match status" value="1"/>
</dbReference>
<evidence type="ECO:0000256" key="5">
    <source>
        <dbReference type="ARBA" id="ARBA00022840"/>
    </source>
</evidence>
<dbReference type="GO" id="GO:0017101">
    <property type="term" value="C:aminoacyl-tRNA synthetase multienzyme complex"/>
    <property type="evidence" value="ECO:0007669"/>
    <property type="project" value="TreeGrafter"/>
</dbReference>
<dbReference type="CDD" id="cd00862">
    <property type="entry name" value="ProRS_anticodon_zinc"/>
    <property type="match status" value="1"/>
</dbReference>
<evidence type="ECO:0000313" key="11">
    <source>
        <dbReference type="EMBL" id="RUP47987.1"/>
    </source>
</evidence>
<dbReference type="GO" id="GO:0006433">
    <property type="term" value="P:prolyl-tRNA aminoacylation"/>
    <property type="evidence" value="ECO:0007669"/>
    <property type="project" value="InterPro"/>
</dbReference>
<evidence type="ECO:0000256" key="1">
    <source>
        <dbReference type="ARBA" id="ARBA00008226"/>
    </source>
</evidence>
<reference evidence="11 12" key="1">
    <citation type="journal article" date="2018" name="New Phytol.">
        <title>Phylogenomics of Endogonaceae and evolution of mycorrhizas within Mucoromycota.</title>
        <authorList>
            <person name="Chang Y."/>
            <person name="Desiro A."/>
            <person name="Na H."/>
            <person name="Sandor L."/>
            <person name="Lipzen A."/>
            <person name="Clum A."/>
            <person name="Barry K."/>
            <person name="Grigoriev I.V."/>
            <person name="Martin F.M."/>
            <person name="Stajich J.E."/>
            <person name="Smith M.E."/>
            <person name="Bonito G."/>
            <person name="Spatafora J.W."/>
        </authorList>
    </citation>
    <scope>NUCLEOTIDE SEQUENCE [LARGE SCALE GENOMIC DNA]</scope>
    <source>
        <strain evidence="11 12">GMNB39</strain>
    </source>
</reference>
<dbReference type="Gene3D" id="3.30.930.10">
    <property type="entry name" value="Bira Bifunctional Protein, Domain 2"/>
    <property type="match status" value="1"/>
</dbReference>
<name>A0A433DAX7_9FUNG</name>
<dbReference type="PROSITE" id="PS50862">
    <property type="entry name" value="AA_TRNA_LIGASE_II"/>
    <property type="match status" value="1"/>
</dbReference>
<dbReference type="InterPro" id="IPR007214">
    <property type="entry name" value="YbaK/aa-tRNA-synth-assoc-dom"/>
</dbReference>
<dbReference type="Pfam" id="PF09180">
    <property type="entry name" value="ProRS-C_1"/>
    <property type="match status" value="1"/>
</dbReference>
<dbReference type="SUPFAM" id="SSF64586">
    <property type="entry name" value="C-terminal domain of ProRS"/>
    <property type="match status" value="1"/>
</dbReference>
<keyword evidence="12" id="KW-1185">Reference proteome</keyword>
<evidence type="ECO:0000256" key="4">
    <source>
        <dbReference type="ARBA" id="ARBA00022741"/>
    </source>
</evidence>
<dbReference type="FunFam" id="3.30.930.10:FF:000007">
    <property type="entry name" value="Bifunctional glutamate/proline--tRNA ligase"/>
    <property type="match status" value="1"/>
</dbReference>
<sequence>MATYEAVTKSFSELSITHTTVTHTVVTDNKTWTNQLVTVAPPNITYHVTKTLVLKPKTAKTGPVTPVVVVALEETETPLAPLGKKLGFKEPRFANEELLQEVFGVNKDSVSPFALAHVKDLTHVHLVVDSALLAIPADHHIAFHPSAADKTSFISVAHLRAFFTHVRKDFIEVDFKALASEVGAPAPAKAEGSKKEATKKEDAVIEGAAQIGIEVRKELDFPKWYQQVLTKSEMLEYYDVSGCYILRPWAYNIWKEITAFFDAEIMELGVEDAYFPMFVSSKVLEREKDHIEGFAPEVAWVTKAGQSDLEEPVALRPTSETVMYPYFAKWIRSHRDLPLKLNQWCNVVRWEFKHPQPFLRTREFLWQEGHTAHLTKPEADVEVRQILSLYAQVYEDLLAVPVVQGVKSEKEKFAGGLYTTTVEGFIPTTGRGIQAGTSHCLGQNFSKMFNIVVEDPNAPANTTEEEAKKLFVWQNSWGLSTRAIGIMVMVHGDDKGLVLPPRVATIQAIVIPCGLTVKTTEEEKRKVEEVVNEVVKRLKKAGVKAKADLRENYTPGYKFNHWELRGVPLRLEIGPQDLKKSQVTSVRRDTGARSTIPLADVESSVPASLTTIQADMYARAKKQQVESIRRVDRWEDFVPALDEKKLVLIPWCDRGDCEENIKERSARSGTEGEEQDEKAPAMGAKSLCCPFDQPTENPIVPGVTKCVACGQDAKHHMLFGRSY</sequence>
<feature type="domain" description="Aminoacyl-transfer RNA synthetases class-II family profile" evidence="10">
    <location>
        <begin position="251"/>
        <end position="500"/>
    </location>
</feature>
<dbReference type="Gene3D" id="3.40.50.800">
    <property type="entry name" value="Anticodon-binding domain"/>
    <property type="match status" value="1"/>
</dbReference>
<keyword evidence="4" id="KW-0547">Nucleotide-binding</keyword>
<keyword evidence="6" id="KW-0648">Protein biosynthesis</keyword>